<evidence type="ECO:0000256" key="1">
    <source>
        <dbReference type="PROSITE-ProRule" id="PRU00464"/>
    </source>
</evidence>
<dbReference type="PANTHER" id="PTHR47670">
    <property type="entry name" value="ADENYLYLSULFATASE HINT3"/>
    <property type="match status" value="1"/>
</dbReference>
<dbReference type="Proteomes" id="UP000009375">
    <property type="component" value="Unassembled WGS sequence"/>
</dbReference>
<evidence type="ECO:0000256" key="2">
    <source>
        <dbReference type="SAM" id="MobiDB-lite"/>
    </source>
</evidence>
<dbReference type="PRINTS" id="PR00332">
    <property type="entry name" value="HISTRIAD"/>
</dbReference>
<dbReference type="InterPro" id="IPR001310">
    <property type="entry name" value="Histidine_triad_HIT"/>
</dbReference>
<feature type="region of interest" description="Disordered" evidence="2">
    <location>
        <begin position="145"/>
        <end position="168"/>
    </location>
</feature>
<accession>D2EEF6</accession>
<dbReference type="GO" id="GO:0047627">
    <property type="term" value="F:adenylylsulfatase activity"/>
    <property type="evidence" value="ECO:0007669"/>
    <property type="project" value="TreeGrafter"/>
</dbReference>
<name>D2EEF6_PARA4</name>
<organism evidence="4 5">
    <name type="scientific">Candidatus Parvarchaeum acidiphilum ARMAN-4</name>
    <dbReference type="NCBI Taxonomy" id="662760"/>
    <lineage>
        <taxon>Archaea</taxon>
        <taxon>Candidatus Parvarchaeota</taxon>
        <taxon>Candidatus Parvarchaeum</taxon>
    </lineage>
</organism>
<sequence length="180" mass="20485">MEEEKCVFCMIANKKVPSKEVYEDEMVMGVLDINPASKGHVIMIPKKHYNNIYEMPQDEFLQYISVARAVGYAILLSLAPDNVEMLYTKELTKGSVTPHALIHLIPRYNDDTVNHVWQPQKMEESDFTAIGNAIKSAIEKVKAAEVPQTEKKAVEEPKKPDNTVKEEKPQININRKVVVF</sequence>
<dbReference type="Gene3D" id="3.30.428.10">
    <property type="entry name" value="HIT-like"/>
    <property type="match status" value="1"/>
</dbReference>
<reference evidence="4 5" key="1">
    <citation type="journal article" date="2010" name="Proc. Natl. Acad. Sci. U.S.A.">
        <title>Enigmatic, ultrasmall, uncultivated Archaea.</title>
        <authorList>
            <person name="Baker B.J."/>
            <person name="Comolli L.R."/>
            <person name="Dick G.J."/>
            <person name="Hauser L.J."/>
            <person name="Hyatt D."/>
            <person name="Dill B.D."/>
            <person name="Land M.L."/>
            <person name="Verberkmoes N.C."/>
            <person name="Hettich R.L."/>
            <person name="Banfield J.F."/>
        </authorList>
    </citation>
    <scope>NUCLEOTIDE SEQUENCE [LARGE SCALE GENOMIC DNA]</scope>
</reference>
<comment type="caution">
    <text evidence="1">Lacks conserved residue(s) required for the propagation of feature annotation.</text>
</comment>
<dbReference type="AlphaFoldDB" id="D2EEF6"/>
<dbReference type="Pfam" id="PF01230">
    <property type="entry name" value="HIT"/>
    <property type="match status" value="1"/>
</dbReference>
<dbReference type="GO" id="GO:0006790">
    <property type="term" value="P:sulfur compound metabolic process"/>
    <property type="evidence" value="ECO:0007669"/>
    <property type="project" value="TreeGrafter"/>
</dbReference>
<proteinExistence type="predicted"/>
<evidence type="ECO:0000259" key="3">
    <source>
        <dbReference type="PROSITE" id="PS51084"/>
    </source>
</evidence>
<dbReference type="InterPro" id="IPR036265">
    <property type="entry name" value="HIT-like_sf"/>
</dbReference>
<dbReference type="PANTHER" id="PTHR47670:SF1">
    <property type="entry name" value="ADENYLYLSULFATASE HINT3"/>
    <property type="match status" value="1"/>
</dbReference>
<feature type="domain" description="HIT" evidence="3">
    <location>
        <begin position="7"/>
        <end position="114"/>
    </location>
</feature>
<dbReference type="InterPro" id="IPR011146">
    <property type="entry name" value="HIT-like"/>
</dbReference>
<dbReference type="GO" id="GO:0009150">
    <property type="term" value="P:purine ribonucleotide metabolic process"/>
    <property type="evidence" value="ECO:0007669"/>
    <property type="project" value="TreeGrafter"/>
</dbReference>
<dbReference type="EMBL" id="GG730040">
    <property type="protein sequence ID" value="EEZ93174.1"/>
    <property type="molecule type" value="Genomic_DNA"/>
</dbReference>
<dbReference type="SUPFAM" id="SSF54197">
    <property type="entry name" value="HIT-like"/>
    <property type="match status" value="1"/>
</dbReference>
<gene>
    <name evidence="4" type="ORF">BJBARM4_0096</name>
</gene>
<dbReference type="PROSITE" id="PS51084">
    <property type="entry name" value="HIT_2"/>
    <property type="match status" value="1"/>
</dbReference>
<evidence type="ECO:0000313" key="4">
    <source>
        <dbReference type="EMBL" id="EEZ93174.1"/>
    </source>
</evidence>
<protein>
    <submittedName>
        <fullName evidence="4">Histidine triad (HIT) protein</fullName>
    </submittedName>
</protein>
<evidence type="ECO:0000313" key="5">
    <source>
        <dbReference type="Proteomes" id="UP000009375"/>
    </source>
</evidence>